<evidence type="ECO:0000313" key="1">
    <source>
        <dbReference type="EMBL" id="AET32015.1"/>
    </source>
</evidence>
<accession>G7VHB2</accession>
<sequence>MESTQVVQVLRDRGYRVTPQRVEVINIVLEKLAKREHPTFNDILNEVKQKMPSISASTVYSILRLLEDSGLVTSFEHNGRTYYDSVSPHINVVCVNSDKVIDIVDENVVNLLRERGVQPLAITVKALCAGQ</sequence>
<dbReference type="GO" id="GO:0000976">
    <property type="term" value="F:transcription cis-regulatory region binding"/>
    <property type="evidence" value="ECO:0007669"/>
    <property type="project" value="TreeGrafter"/>
</dbReference>
<dbReference type="GO" id="GO:0008270">
    <property type="term" value="F:zinc ion binding"/>
    <property type="evidence" value="ECO:0007669"/>
    <property type="project" value="TreeGrafter"/>
</dbReference>
<name>G7VHB2_9CREN</name>
<dbReference type="Proteomes" id="UP000005867">
    <property type="component" value="Chromosome"/>
</dbReference>
<dbReference type="PANTHER" id="PTHR33202">
    <property type="entry name" value="ZINC UPTAKE REGULATION PROTEIN"/>
    <property type="match status" value="1"/>
</dbReference>
<dbReference type="GeneID" id="11594829"/>
<proteinExistence type="predicted"/>
<dbReference type="HOGENOM" id="CLU_096072_4_4_2"/>
<reference evidence="1 2" key="1">
    <citation type="journal article" date="2012" name="J. Bacteriol.">
        <title>Complete genome sequence of strain 1860, a crenarchaeon of the genus pyrobaculum able to grow with various electron acceptors.</title>
        <authorList>
            <person name="Mardanov A.V."/>
            <person name="Gumerov V.M."/>
            <person name="Slobodkina G.B."/>
            <person name="Beletsky A.V."/>
            <person name="Bonch-Osmolovskaya E.A."/>
            <person name="Ravin N.V."/>
            <person name="Skryabin K.G."/>
        </authorList>
    </citation>
    <scope>NUCLEOTIDE SEQUENCE [LARGE SCALE GENOMIC DNA]</scope>
    <source>
        <strain evidence="1 2">1860</strain>
    </source>
</reference>
<evidence type="ECO:0000313" key="2">
    <source>
        <dbReference type="Proteomes" id="UP000005867"/>
    </source>
</evidence>
<dbReference type="GO" id="GO:1900376">
    <property type="term" value="P:regulation of secondary metabolite biosynthetic process"/>
    <property type="evidence" value="ECO:0007669"/>
    <property type="project" value="TreeGrafter"/>
</dbReference>
<dbReference type="KEGG" id="pyr:P186_0563"/>
<dbReference type="InterPro" id="IPR036390">
    <property type="entry name" value="WH_DNA-bd_sf"/>
</dbReference>
<keyword evidence="2" id="KW-1185">Reference proteome</keyword>
<dbReference type="Gene3D" id="1.10.10.10">
    <property type="entry name" value="Winged helix-like DNA-binding domain superfamily/Winged helix DNA-binding domain"/>
    <property type="match status" value="1"/>
</dbReference>
<dbReference type="eggNOG" id="arCOG01868">
    <property type="taxonomic scope" value="Archaea"/>
</dbReference>
<dbReference type="InterPro" id="IPR002481">
    <property type="entry name" value="FUR"/>
</dbReference>
<dbReference type="SUPFAM" id="SSF46785">
    <property type="entry name" value="Winged helix' DNA-binding domain"/>
    <property type="match status" value="1"/>
</dbReference>
<gene>
    <name evidence="1" type="ORF">P186_0563</name>
</gene>
<organism evidence="1 2">
    <name type="scientific">Pyrobaculum ferrireducens</name>
    <dbReference type="NCBI Taxonomy" id="1104324"/>
    <lineage>
        <taxon>Archaea</taxon>
        <taxon>Thermoproteota</taxon>
        <taxon>Thermoprotei</taxon>
        <taxon>Thermoproteales</taxon>
        <taxon>Thermoproteaceae</taxon>
        <taxon>Pyrobaculum</taxon>
    </lineage>
</organism>
<dbReference type="CDD" id="cd07153">
    <property type="entry name" value="Fur_like"/>
    <property type="match status" value="1"/>
</dbReference>
<dbReference type="BioCyc" id="PSP1104324:GJSN-553-MONOMER"/>
<protein>
    <submittedName>
        <fullName evidence="1">Ferric uptake regulator, putative</fullName>
    </submittedName>
</protein>
<dbReference type="GO" id="GO:0003700">
    <property type="term" value="F:DNA-binding transcription factor activity"/>
    <property type="evidence" value="ECO:0007669"/>
    <property type="project" value="InterPro"/>
</dbReference>
<dbReference type="GO" id="GO:0045892">
    <property type="term" value="P:negative regulation of DNA-templated transcription"/>
    <property type="evidence" value="ECO:0007669"/>
    <property type="project" value="TreeGrafter"/>
</dbReference>
<dbReference type="Pfam" id="PF01475">
    <property type="entry name" value="FUR"/>
    <property type="match status" value="1"/>
</dbReference>
<dbReference type="OrthoDB" id="21318at2157"/>
<dbReference type="InterPro" id="IPR036388">
    <property type="entry name" value="WH-like_DNA-bd_sf"/>
</dbReference>
<dbReference type="AlphaFoldDB" id="G7VHB2"/>
<dbReference type="PANTHER" id="PTHR33202:SF7">
    <property type="entry name" value="FERRIC UPTAKE REGULATION PROTEIN"/>
    <property type="match status" value="1"/>
</dbReference>
<dbReference type="RefSeq" id="WP_014287843.1">
    <property type="nucleotide sequence ID" value="NC_016645.1"/>
</dbReference>
<dbReference type="EMBL" id="CP003098">
    <property type="protein sequence ID" value="AET32015.1"/>
    <property type="molecule type" value="Genomic_DNA"/>
</dbReference>
<dbReference type="STRING" id="1104324.P186_0563"/>